<keyword evidence="1" id="KW-0175">Coiled coil</keyword>
<organism evidence="3 4">
    <name type="scientific">Gonapodya prolifera (strain JEL478)</name>
    <name type="common">Monoblepharis prolifera</name>
    <dbReference type="NCBI Taxonomy" id="1344416"/>
    <lineage>
        <taxon>Eukaryota</taxon>
        <taxon>Fungi</taxon>
        <taxon>Fungi incertae sedis</taxon>
        <taxon>Chytridiomycota</taxon>
        <taxon>Chytridiomycota incertae sedis</taxon>
        <taxon>Monoblepharidomycetes</taxon>
        <taxon>Monoblepharidales</taxon>
        <taxon>Gonapodyaceae</taxon>
        <taxon>Gonapodya</taxon>
    </lineage>
</organism>
<feature type="compositionally biased region" description="Basic residues" evidence="2">
    <location>
        <begin position="523"/>
        <end position="537"/>
    </location>
</feature>
<accession>A0A139AS97</accession>
<evidence type="ECO:0000313" key="3">
    <source>
        <dbReference type="EMBL" id="KXS19607.1"/>
    </source>
</evidence>
<reference evidence="3 4" key="1">
    <citation type="journal article" date="2015" name="Genome Biol. Evol.">
        <title>Phylogenomic analyses indicate that early fungi evolved digesting cell walls of algal ancestors of land plants.</title>
        <authorList>
            <person name="Chang Y."/>
            <person name="Wang S."/>
            <person name="Sekimoto S."/>
            <person name="Aerts A.L."/>
            <person name="Choi C."/>
            <person name="Clum A."/>
            <person name="LaButti K.M."/>
            <person name="Lindquist E.A."/>
            <person name="Yee Ngan C."/>
            <person name="Ohm R.A."/>
            <person name="Salamov A.A."/>
            <person name="Grigoriev I.V."/>
            <person name="Spatafora J.W."/>
            <person name="Berbee M.L."/>
        </authorList>
    </citation>
    <scope>NUCLEOTIDE SEQUENCE [LARGE SCALE GENOMIC DNA]</scope>
    <source>
        <strain evidence="3 4">JEL478</strain>
    </source>
</reference>
<feature type="coiled-coil region" evidence="1">
    <location>
        <begin position="101"/>
        <end position="128"/>
    </location>
</feature>
<dbReference type="AlphaFoldDB" id="A0A139AS97"/>
<protein>
    <submittedName>
        <fullName evidence="3">Uncharacterized protein</fullName>
    </submittedName>
</protein>
<feature type="compositionally biased region" description="Pro residues" evidence="2">
    <location>
        <begin position="230"/>
        <end position="250"/>
    </location>
</feature>
<name>A0A139AS97_GONPJ</name>
<evidence type="ECO:0000256" key="1">
    <source>
        <dbReference type="SAM" id="Coils"/>
    </source>
</evidence>
<feature type="compositionally biased region" description="Basic and acidic residues" evidence="2">
    <location>
        <begin position="380"/>
        <end position="391"/>
    </location>
</feature>
<dbReference type="PROSITE" id="PS51257">
    <property type="entry name" value="PROKAR_LIPOPROTEIN"/>
    <property type="match status" value="1"/>
</dbReference>
<evidence type="ECO:0000256" key="2">
    <source>
        <dbReference type="SAM" id="MobiDB-lite"/>
    </source>
</evidence>
<feature type="region of interest" description="Disordered" evidence="2">
    <location>
        <begin position="56"/>
        <end position="83"/>
    </location>
</feature>
<gene>
    <name evidence="3" type="ORF">M427DRAFT_454266</name>
</gene>
<dbReference type="EMBL" id="KQ965738">
    <property type="protein sequence ID" value="KXS19607.1"/>
    <property type="molecule type" value="Genomic_DNA"/>
</dbReference>
<sequence>MRNARTLSNPSHRLSSWATAVLGCVLDMLSVVSKDGQEEAKCANFWSIAGKLVGAPDVDDAPETDAPDMNGTTNGASGHRDDAVDFWNPKLTLPVADRVRLARQEDHEAQLNERAHNLAQKEAAKEKEANAQAHTQQAAALPPVSAVSGRLRKRNVAAVYASLNADSDGEVERGDDEYVDELAWAFQDPADADKGNRRTKIDINLKDELHPAPTAEVPALVPTVAAIPSVKPPSATPPPPTPPPTAPTLPPVEESNSTVAPPPLEVMMREITLVERVNLGWRKLDPTDRFELIRFLVEEVAMNSTAVKDYVGLAEDQLTELRKEKIDINKEKKDLYVGGSDFSFTVYLITQYMCSGHKAGWISKPESTKSKTLKGQARTSVEKREGKREVEEGGGASRKGTLKQQPRRAALQPPLTDQILLFPRTTELLQAIQIRHCSQVPRMVWTKPLVRREEIGRVFRVLVADKVRTMKWGVEASSTDPHHDRHLVSFRSPAIRHVKRKTLKRGERQKRLPKLSYVSERSRPKKSRKGWTRKRSWKIGSGIITSEKEPWTGK</sequence>
<proteinExistence type="predicted"/>
<keyword evidence="4" id="KW-1185">Reference proteome</keyword>
<feature type="compositionally biased region" description="Acidic residues" evidence="2">
    <location>
        <begin position="57"/>
        <end position="66"/>
    </location>
</feature>
<dbReference type="Proteomes" id="UP000070544">
    <property type="component" value="Unassembled WGS sequence"/>
</dbReference>
<feature type="region of interest" description="Disordered" evidence="2">
    <location>
        <begin position="368"/>
        <end position="409"/>
    </location>
</feature>
<feature type="region of interest" description="Disordered" evidence="2">
    <location>
        <begin position="503"/>
        <end position="537"/>
    </location>
</feature>
<feature type="region of interest" description="Disordered" evidence="2">
    <location>
        <begin position="230"/>
        <end position="261"/>
    </location>
</feature>
<evidence type="ECO:0000313" key="4">
    <source>
        <dbReference type="Proteomes" id="UP000070544"/>
    </source>
</evidence>